<dbReference type="PANTHER" id="PTHR31064">
    <property type="entry name" value="POTASSIUM TRANSPORT PROTEIN DDB_G0292412-RELATED"/>
    <property type="match status" value="1"/>
</dbReference>
<evidence type="ECO:0000256" key="6">
    <source>
        <dbReference type="ARBA" id="ARBA00023136"/>
    </source>
</evidence>
<dbReference type="Pfam" id="PF02386">
    <property type="entry name" value="TrkH"/>
    <property type="match status" value="1"/>
</dbReference>
<feature type="transmembrane region" description="Helical" evidence="8">
    <location>
        <begin position="32"/>
        <end position="53"/>
    </location>
</feature>
<organism evidence="9 10">
    <name type="scientific">Paramarasmius palmivorus</name>
    <dbReference type="NCBI Taxonomy" id="297713"/>
    <lineage>
        <taxon>Eukaryota</taxon>
        <taxon>Fungi</taxon>
        <taxon>Dikarya</taxon>
        <taxon>Basidiomycota</taxon>
        <taxon>Agaricomycotina</taxon>
        <taxon>Agaricomycetes</taxon>
        <taxon>Agaricomycetidae</taxon>
        <taxon>Agaricales</taxon>
        <taxon>Marasmiineae</taxon>
        <taxon>Marasmiaceae</taxon>
        <taxon>Paramarasmius</taxon>
    </lineage>
</organism>
<dbReference type="InterPro" id="IPR051143">
    <property type="entry name" value="TrkH_K-transport"/>
</dbReference>
<dbReference type="AlphaFoldDB" id="A0AAW0CJS8"/>
<sequence length="710" mass="79788">MSVLPNAQGSISDSDSTGWQKLKEYVEKEATFFRVHLFAFTFIPLICSGIFYASNGEFHINYLDSLFLCYSAMTVTGLSVVNLSTLTAWQQVILYLLMLIGDLTMVAWIMVLVRKEYFKRKCEFEYVRRKRPIKRTKSIFETISGPFNAIRTGQNDPLPNNEKEVQDVPGMKFTGPTPAATMFPDTSVPSTNSLGLVPDYTSQPHKHARFSSDDGHDQGILDGHAIHSSPEAAASLQLSPVMSHPPLGVNFTYTTSLTPSAAARRRRLGTTREGVPIPHRTMTVLSSAGNPTRSTNQRKYQGLGGFPGPFELAKLAARRVAPSAYRKMERKMTMPYTTTIEGNKTPWLNFDLLAGRNSDFYTETLTDDQLESIGGAEYLALRYLSYMVPLYFIGTQLVAYLLFAPWISVTHGYDHVFEAQPRLVQKPWFSLFQVMGAYTGGGLSLVDQGMLPFQQAYLMIFALIFVILAGNHALPIFYDAVKSLRTNNVGDRYMFTSWIGSRVAREGSDAEKAFSFLLDHPRRCFIYLFPSHQTWFLVICLVLFSTLEWILFEVLDLGLEAYESLPVGVRIICGLFQGLAARASGFSIVSLASFAPALQFLYVVMMYIAIYPIAISIRSTNTYEEQSLGVFEQPPENEDEEPQAQDLKNLDVGQRVHRVRGRHRGLPVAVDRAVMLPNELMQRNQREERLAQARQATPQERTPEQSGLFA</sequence>
<evidence type="ECO:0000256" key="1">
    <source>
        <dbReference type="ARBA" id="ARBA00004141"/>
    </source>
</evidence>
<keyword evidence="3 8" id="KW-0812">Transmembrane</keyword>
<evidence type="ECO:0000256" key="2">
    <source>
        <dbReference type="ARBA" id="ARBA00022448"/>
    </source>
</evidence>
<dbReference type="InterPro" id="IPR003445">
    <property type="entry name" value="Cat_transpt"/>
</dbReference>
<dbReference type="GO" id="GO:0030007">
    <property type="term" value="P:intracellular potassium ion homeostasis"/>
    <property type="evidence" value="ECO:0007669"/>
    <property type="project" value="TreeGrafter"/>
</dbReference>
<comment type="caution">
    <text evidence="9">The sequence shown here is derived from an EMBL/GenBank/DDBJ whole genome shotgun (WGS) entry which is preliminary data.</text>
</comment>
<feature type="transmembrane region" description="Helical" evidence="8">
    <location>
        <begin position="92"/>
        <end position="113"/>
    </location>
</feature>
<protein>
    <submittedName>
        <fullName evidence="9">Uncharacterized protein</fullName>
    </submittedName>
</protein>
<feature type="transmembrane region" description="Helical" evidence="8">
    <location>
        <begin position="535"/>
        <end position="555"/>
    </location>
</feature>
<keyword evidence="5" id="KW-0406">Ion transport</keyword>
<evidence type="ECO:0000256" key="7">
    <source>
        <dbReference type="SAM" id="MobiDB-lite"/>
    </source>
</evidence>
<dbReference type="Proteomes" id="UP001383192">
    <property type="component" value="Unassembled WGS sequence"/>
</dbReference>
<feature type="region of interest" description="Disordered" evidence="7">
    <location>
        <begin position="684"/>
        <end position="710"/>
    </location>
</feature>
<evidence type="ECO:0000256" key="8">
    <source>
        <dbReference type="SAM" id="Phobius"/>
    </source>
</evidence>
<dbReference type="GO" id="GO:1990573">
    <property type="term" value="P:potassium ion import across plasma membrane"/>
    <property type="evidence" value="ECO:0007669"/>
    <property type="project" value="TreeGrafter"/>
</dbReference>
<dbReference type="PANTHER" id="PTHR31064:SF30">
    <property type="entry name" value="HIGH-AFFINITY POTASSIUM TRANSPORT PROTEIN-RELATED"/>
    <property type="match status" value="1"/>
</dbReference>
<evidence type="ECO:0000256" key="3">
    <source>
        <dbReference type="ARBA" id="ARBA00022692"/>
    </source>
</evidence>
<keyword evidence="6 8" id="KW-0472">Membrane</keyword>
<accession>A0AAW0CJS8</accession>
<feature type="transmembrane region" description="Helical" evidence="8">
    <location>
        <begin position="388"/>
        <end position="408"/>
    </location>
</feature>
<reference evidence="9 10" key="1">
    <citation type="submission" date="2024-01" db="EMBL/GenBank/DDBJ databases">
        <title>A draft genome for a cacao thread blight-causing isolate of Paramarasmius palmivorus.</title>
        <authorList>
            <person name="Baruah I.K."/>
            <person name="Bukari Y."/>
            <person name="Amoako-Attah I."/>
            <person name="Meinhardt L.W."/>
            <person name="Bailey B.A."/>
            <person name="Cohen S.P."/>
        </authorList>
    </citation>
    <scope>NUCLEOTIDE SEQUENCE [LARGE SCALE GENOMIC DNA]</scope>
    <source>
        <strain evidence="9 10">GH-12</strain>
    </source>
</reference>
<evidence type="ECO:0000313" key="9">
    <source>
        <dbReference type="EMBL" id="KAK7039179.1"/>
    </source>
</evidence>
<keyword evidence="4 8" id="KW-1133">Transmembrane helix</keyword>
<dbReference type="GO" id="GO:0005886">
    <property type="term" value="C:plasma membrane"/>
    <property type="evidence" value="ECO:0007669"/>
    <property type="project" value="TreeGrafter"/>
</dbReference>
<feature type="transmembrane region" description="Helical" evidence="8">
    <location>
        <begin position="65"/>
        <end position="86"/>
    </location>
</feature>
<keyword evidence="10" id="KW-1185">Reference proteome</keyword>
<dbReference type="GO" id="GO:0140107">
    <property type="term" value="F:high-affinity potassium ion transmembrane transporter activity"/>
    <property type="evidence" value="ECO:0007669"/>
    <property type="project" value="TreeGrafter"/>
</dbReference>
<dbReference type="EMBL" id="JAYKXP010000039">
    <property type="protein sequence ID" value="KAK7039179.1"/>
    <property type="molecule type" value="Genomic_DNA"/>
</dbReference>
<proteinExistence type="predicted"/>
<feature type="transmembrane region" description="Helical" evidence="8">
    <location>
        <begin position="600"/>
        <end position="617"/>
    </location>
</feature>
<name>A0AAW0CJS8_9AGAR</name>
<evidence type="ECO:0000256" key="4">
    <source>
        <dbReference type="ARBA" id="ARBA00022989"/>
    </source>
</evidence>
<gene>
    <name evidence="9" type="ORF">VNI00_010083</name>
</gene>
<feature type="transmembrane region" description="Helical" evidence="8">
    <location>
        <begin position="458"/>
        <end position="478"/>
    </location>
</feature>
<comment type="subcellular location">
    <subcellularLocation>
        <location evidence="1">Membrane</location>
        <topology evidence="1">Multi-pass membrane protein</topology>
    </subcellularLocation>
</comment>
<evidence type="ECO:0000313" key="10">
    <source>
        <dbReference type="Proteomes" id="UP001383192"/>
    </source>
</evidence>
<keyword evidence="2" id="KW-0813">Transport</keyword>
<evidence type="ECO:0000256" key="5">
    <source>
        <dbReference type="ARBA" id="ARBA00023065"/>
    </source>
</evidence>